<accession>A0A2U2ATE1</accession>
<organism evidence="2 3">
    <name type="scientific">Ignatzschineria cameli</name>
    <dbReference type="NCBI Taxonomy" id="2182793"/>
    <lineage>
        <taxon>Bacteria</taxon>
        <taxon>Pseudomonadati</taxon>
        <taxon>Pseudomonadota</taxon>
        <taxon>Gammaproteobacteria</taxon>
        <taxon>Cardiobacteriales</taxon>
        <taxon>Ignatzschineriaceae</taxon>
        <taxon>Ignatzschineria</taxon>
    </lineage>
</organism>
<proteinExistence type="predicted"/>
<dbReference type="Gene3D" id="3.60.15.10">
    <property type="entry name" value="Ribonuclease Z/Hydroxyacylglutathione hydrolase-like"/>
    <property type="match status" value="1"/>
</dbReference>
<evidence type="ECO:0000313" key="2">
    <source>
        <dbReference type="EMBL" id="PWD88002.1"/>
    </source>
</evidence>
<dbReference type="EMBL" id="QEWW01000001">
    <property type="protein sequence ID" value="PWD88002.1"/>
    <property type="molecule type" value="Genomic_DNA"/>
</dbReference>
<dbReference type="PANTHER" id="PTHR30619:SF1">
    <property type="entry name" value="RECOMBINATION PROTEIN 2"/>
    <property type="match status" value="1"/>
</dbReference>
<feature type="domain" description="Metallo-beta-lactamase" evidence="1">
    <location>
        <begin position="14"/>
        <end position="76"/>
    </location>
</feature>
<comment type="caution">
    <text evidence="2">The sequence shown here is derived from an EMBL/GenBank/DDBJ whole genome shotgun (WGS) entry which is preliminary data.</text>
</comment>
<dbReference type="PANTHER" id="PTHR30619">
    <property type="entry name" value="DNA INTERNALIZATION/COMPETENCE PROTEIN COMEC/REC2"/>
    <property type="match status" value="1"/>
</dbReference>
<dbReference type="Pfam" id="PF00753">
    <property type="entry name" value="Lactamase_B"/>
    <property type="match status" value="1"/>
</dbReference>
<name>A0A2U2ATE1_9GAMM</name>
<dbReference type="Proteomes" id="UP000245059">
    <property type="component" value="Unassembled WGS sequence"/>
</dbReference>
<dbReference type="InterPro" id="IPR036866">
    <property type="entry name" value="RibonucZ/Hydroxyglut_hydro"/>
</dbReference>
<dbReference type="InterPro" id="IPR001279">
    <property type="entry name" value="Metallo-B-lactamas"/>
</dbReference>
<gene>
    <name evidence="2" type="ORF">DC077_01605</name>
</gene>
<sequence>MDINIKMIPASHGDAFFISIPNQAFNILVDTGIKSTYDNFIKQQLKSLKDRGELLNVLIITHIDSDHIGGSLSLLKDNKSSTESKIIEINDIWHNSYRHIQSSMLKAPDLRYKQRNQNILKKIEMLGLQSEESTTIDGCSKSISAEQGSSLASMIQHGKYNWNKYFDGNAVMIENKRTVQLTSEIELILLSPNQQKLDDLKSFWFRELRRKGYLGKEDKDLFYDDAFEFSMAIDEGLEEKESKPISIEDLDIEQLSNKDFIEDNRYPNGSSIAFILSYKGKKVLFLGDSHPTVIEESLRELYPDLKSIWFDAIKVSHHGSKGNTSPSLLNLIDSGKYIISTNSKSFNHPDLETLARIINRPTEKTRYLYFNYEHEAYRLFNNPDLMRTFQYSVTVVDENLEISI</sequence>
<dbReference type="InterPro" id="IPR052159">
    <property type="entry name" value="Competence_DNA_uptake"/>
</dbReference>
<dbReference type="NCBIfam" id="NF041809">
    <property type="entry name" value="Avs1a"/>
    <property type="match status" value="1"/>
</dbReference>
<evidence type="ECO:0000259" key="1">
    <source>
        <dbReference type="Pfam" id="PF00753"/>
    </source>
</evidence>
<dbReference type="SUPFAM" id="SSF56281">
    <property type="entry name" value="Metallo-hydrolase/oxidoreductase"/>
    <property type="match status" value="1"/>
</dbReference>
<dbReference type="AlphaFoldDB" id="A0A2U2ATE1"/>
<evidence type="ECO:0000313" key="3">
    <source>
        <dbReference type="Proteomes" id="UP000245059"/>
    </source>
</evidence>
<reference evidence="3" key="1">
    <citation type="submission" date="2018-05" db="EMBL/GenBank/DDBJ databases">
        <title>Ignatzschineria dubaiensis sp. nov., isolated from necrotic foot tissues of dromedaries (Camelus dromedarius) and associated maggots in Dubai, United Arab Emirates.</title>
        <authorList>
            <person name="Tsang C.C."/>
            <person name="Tang J.Y.M."/>
            <person name="Fong J.Y.H."/>
            <person name="Kinne J."/>
            <person name="Lee H.H."/>
            <person name="Joseph M."/>
            <person name="Jose S."/>
            <person name="Schuster R.K."/>
            <person name="Tang Y."/>
            <person name="Sivakumar S."/>
            <person name="Chen J.H.K."/>
            <person name="Teng J.L.L."/>
            <person name="Lau S.K.P."/>
            <person name="Wernery U."/>
            <person name="Woo P.C.Y."/>
        </authorList>
    </citation>
    <scope>NUCLEOTIDE SEQUENCE [LARGE SCALE GENOMIC DNA]</scope>
    <source>
        <strain evidence="3">UAE-HKU57</strain>
    </source>
</reference>
<protein>
    <recommendedName>
        <fullName evidence="1">Metallo-beta-lactamase domain-containing protein</fullName>
    </recommendedName>
</protein>